<feature type="non-terminal residue" evidence="2">
    <location>
        <position position="1"/>
    </location>
</feature>
<evidence type="ECO:0000313" key="2">
    <source>
        <dbReference type="EMBL" id="KAL0563096.1"/>
    </source>
</evidence>
<sequence length="236" mass="25371">NSGEKPSKAAKRFSGDDAATSSSSINDRGSLVHTSPPISSSSIPSSRYGNGSNGHNSRNPYVTPYSGNAISGVSGLPAKPRSSASVEDGVFRHVQHGPQTPTPSKPVSFWKSVSSSAIADERKEKEKEKDEEPKLGLKHFRLLYEEVGKDYVCRECKSGSPPKRKIFPQSTAMPEMTEHSWKDHPERCKEILKYSASKLTEEQMLLKGGGGMLLGRSAGTGGRAAPPAKKEKSGSK</sequence>
<proteinExistence type="predicted"/>
<name>A0ABR3EJP5_9AGAR</name>
<dbReference type="Proteomes" id="UP001465976">
    <property type="component" value="Unassembled WGS sequence"/>
</dbReference>
<organism evidence="2 3">
    <name type="scientific">Marasmius crinis-equi</name>
    <dbReference type="NCBI Taxonomy" id="585013"/>
    <lineage>
        <taxon>Eukaryota</taxon>
        <taxon>Fungi</taxon>
        <taxon>Dikarya</taxon>
        <taxon>Basidiomycota</taxon>
        <taxon>Agaricomycotina</taxon>
        <taxon>Agaricomycetes</taxon>
        <taxon>Agaricomycetidae</taxon>
        <taxon>Agaricales</taxon>
        <taxon>Marasmiineae</taxon>
        <taxon>Marasmiaceae</taxon>
        <taxon>Marasmius</taxon>
    </lineage>
</organism>
<feature type="region of interest" description="Disordered" evidence="1">
    <location>
        <begin position="1"/>
        <end position="133"/>
    </location>
</feature>
<feature type="compositionally biased region" description="Gly residues" evidence="1">
    <location>
        <begin position="210"/>
        <end position="222"/>
    </location>
</feature>
<gene>
    <name evidence="2" type="ORF">V5O48_018980</name>
</gene>
<feature type="region of interest" description="Disordered" evidence="1">
    <location>
        <begin position="210"/>
        <end position="236"/>
    </location>
</feature>
<feature type="compositionally biased region" description="Polar residues" evidence="1">
    <location>
        <begin position="47"/>
        <end position="71"/>
    </location>
</feature>
<evidence type="ECO:0000313" key="3">
    <source>
        <dbReference type="Proteomes" id="UP001465976"/>
    </source>
</evidence>
<keyword evidence="3" id="KW-1185">Reference proteome</keyword>
<dbReference type="EMBL" id="JBAHYK010003949">
    <property type="protein sequence ID" value="KAL0563096.1"/>
    <property type="molecule type" value="Genomic_DNA"/>
</dbReference>
<feature type="region of interest" description="Disordered" evidence="1">
    <location>
        <begin position="158"/>
        <end position="184"/>
    </location>
</feature>
<evidence type="ECO:0000256" key="1">
    <source>
        <dbReference type="SAM" id="MobiDB-lite"/>
    </source>
</evidence>
<reference evidence="2 3" key="1">
    <citation type="submission" date="2024-02" db="EMBL/GenBank/DDBJ databases">
        <title>A draft genome for the cacao thread blight pathogen Marasmius crinis-equi.</title>
        <authorList>
            <person name="Cohen S.P."/>
            <person name="Baruah I.K."/>
            <person name="Amoako-Attah I."/>
            <person name="Bukari Y."/>
            <person name="Meinhardt L.W."/>
            <person name="Bailey B.A."/>
        </authorList>
    </citation>
    <scope>NUCLEOTIDE SEQUENCE [LARGE SCALE GENOMIC DNA]</scope>
    <source>
        <strain evidence="2 3">GH-76</strain>
    </source>
</reference>
<feature type="compositionally biased region" description="Low complexity" evidence="1">
    <location>
        <begin position="35"/>
        <end position="46"/>
    </location>
</feature>
<comment type="caution">
    <text evidence="2">The sequence shown here is derived from an EMBL/GenBank/DDBJ whole genome shotgun (WGS) entry which is preliminary data.</text>
</comment>
<protein>
    <submittedName>
        <fullName evidence="2">Uncharacterized protein</fullName>
    </submittedName>
</protein>
<accession>A0ABR3EJP5</accession>
<feature type="compositionally biased region" description="Basic and acidic residues" evidence="1">
    <location>
        <begin position="119"/>
        <end position="133"/>
    </location>
</feature>